<gene>
    <name evidence="4" type="ORF">Q8W34_04035</name>
</gene>
<accession>A0ABT9FAL9</accession>
<dbReference type="Gene3D" id="3.20.20.70">
    <property type="entry name" value="Aldolase class I"/>
    <property type="match status" value="1"/>
</dbReference>
<evidence type="ECO:0000256" key="1">
    <source>
        <dbReference type="ARBA" id="ARBA00022630"/>
    </source>
</evidence>
<evidence type="ECO:0000313" key="5">
    <source>
        <dbReference type="Proteomes" id="UP001177212"/>
    </source>
</evidence>
<proteinExistence type="predicted"/>
<dbReference type="SUPFAM" id="SSF51395">
    <property type="entry name" value="FMN-linked oxidoreductases"/>
    <property type="match status" value="1"/>
</dbReference>
<organism evidence="4 5">
    <name type="scientific">Pseudoalteromonas marina</name>
    <dbReference type="NCBI Taxonomy" id="267375"/>
    <lineage>
        <taxon>Bacteria</taxon>
        <taxon>Pseudomonadati</taxon>
        <taxon>Pseudomonadota</taxon>
        <taxon>Gammaproteobacteria</taxon>
        <taxon>Alteromonadales</taxon>
        <taxon>Pseudoalteromonadaceae</taxon>
        <taxon>Pseudoalteromonas</taxon>
    </lineage>
</organism>
<dbReference type="InterPro" id="IPR001155">
    <property type="entry name" value="OxRdtase_FMN_N"/>
</dbReference>
<dbReference type="RefSeq" id="WP_305398638.1">
    <property type="nucleotide sequence ID" value="NZ_JAUYVT010000002.1"/>
</dbReference>
<evidence type="ECO:0000259" key="3">
    <source>
        <dbReference type="Pfam" id="PF00724"/>
    </source>
</evidence>
<dbReference type="InterPro" id="IPR051799">
    <property type="entry name" value="NADH_flavin_oxidoreductase"/>
</dbReference>
<comment type="caution">
    <text evidence="4">The sequence shown here is derived from an EMBL/GenBank/DDBJ whole genome shotgun (WGS) entry which is preliminary data.</text>
</comment>
<keyword evidence="2" id="KW-0560">Oxidoreductase</keyword>
<sequence length="413" mass="44773">MPKNQQQSVFTSVTLPSGLVLKNRLVKAAMEENLADADLTPSQVLKNCYNAWAKGGVGLIITGNVMVDHLAMTGPGGLALEHNTDITPFAELARLGQQNDSKIVMQINHPGRQVFKKMGGKVLSASNVALNMGKHSHLFGQPKAMTHNEIDDVIERFTNTALQAQKAGFDGVQIHAAHGYLLAQFLSPLTNKRDDKYGGSLENRARLLTQITQKIKASCANNFSVSVKLNSADFQRGGFEPSDAQAVITLLSDLNIDFVELSGGSYEAPAMQGKTADERTLAREAYFLEFAKTISEQSSIPIMTTGGISRLSVANNVIDSGVALAGIATALAYKPDLVSIWQKQPEFIPAAPNVQIKDKTIAGLATMALVKRQIHRIGQGKGAKVNASAVFTLIYDQIRSLKLTKRYKKHYIE</sequence>
<dbReference type="PANTHER" id="PTHR43656:SF2">
    <property type="entry name" value="BINDING OXIDOREDUCTASE, PUTATIVE (AFU_ORTHOLOGUE AFUA_2G08260)-RELATED"/>
    <property type="match status" value="1"/>
</dbReference>
<name>A0ABT9FAL9_9GAMM</name>
<keyword evidence="5" id="KW-1185">Reference proteome</keyword>
<feature type="domain" description="NADH:flavin oxidoreductase/NADH oxidase N-terminal" evidence="3">
    <location>
        <begin position="10"/>
        <end position="342"/>
    </location>
</feature>
<evidence type="ECO:0000256" key="2">
    <source>
        <dbReference type="ARBA" id="ARBA00023002"/>
    </source>
</evidence>
<dbReference type="InterPro" id="IPR013785">
    <property type="entry name" value="Aldolase_TIM"/>
</dbReference>
<dbReference type="PANTHER" id="PTHR43656">
    <property type="entry name" value="BINDING OXIDOREDUCTASE, PUTATIVE (AFU_ORTHOLOGUE AFUA_2G08260)-RELATED"/>
    <property type="match status" value="1"/>
</dbReference>
<reference evidence="4" key="1">
    <citation type="submission" date="2023-07" db="EMBL/GenBank/DDBJ databases">
        <title>Genome content predicts the carbon catabolic preferences of heterotrophic bacteria.</title>
        <authorList>
            <person name="Gralka M."/>
        </authorList>
    </citation>
    <scope>NUCLEOTIDE SEQUENCE</scope>
    <source>
        <strain evidence="4">4G09</strain>
    </source>
</reference>
<evidence type="ECO:0000313" key="4">
    <source>
        <dbReference type="EMBL" id="MDP2563786.1"/>
    </source>
</evidence>
<protein>
    <submittedName>
        <fullName evidence="4">NADH:flavin oxidoreductase/NADH oxidase family protein</fullName>
    </submittedName>
</protein>
<dbReference type="Proteomes" id="UP001177212">
    <property type="component" value="Unassembled WGS sequence"/>
</dbReference>
<dbReference type="Pfam" id="PF00724">
    <property type="entry name" value="Oxidored_FMN"/>
    <property type="match status" value="1"/>
</dbReference>
<dbReference type="CDD" id="cd04733">
    <property type="entry name" value="OYE_like_2_FMN"/>
    <property type="match status" value="1"/>
</dbReference>
<keyword evidence="1" id="KW-0285">Flavoprotein</keyword>
<dbReference type="EMBL" id="JAUYVT010000002">
    <property type="protein sequence ID" value="MDP2563786.1"/>
    <property type="molecule type" value="Genomic_DNA"/>
</dbReference>